<feature type="compositionally biased region" description="Low complexity" evidence="2">
    <location>
        <begin position="83"/>
        <end position="94"/>
    </location>
</feature>
<reference evidence="3" key="1">
    <citation type="submission" date="2022-03" db="EMBL/GenBank/DDBJ databases">
        <authorList>
            <person name="Tunstrom K."/>
        </authorList>
    </citation>
    <scope>NUCLEOTIDE SEQUENCE</scope>
</reference>
<sequence>MTMEANTSIHIENANVADSMKENGTKAVKSCDSEFKNSVSASGALVLSYDTNKSPVKNVENDDKYIKLNDDASDSGALENDGSSEVSTPTSPSSEGKDVNAFELSSSNNNDKDHVSIVNSKLININDQMQVTKDENPHIEGKTEAVDSLKESISLESSNLNGENKITTSTCSLYEPNDQTTNINLCPLSRSADNISAYDTTHENVIEHLNTKDLDQAKILSEFLSQKNKVSATQKIVLENPQIDARYARLPKEILSQDLGSIVKNVHGIFSSVSGSLKNAYNNSHRVVQKPQVKAVKPVANGRIMNEIFEFTDEKSVDLTKLQNGENSSAESVSTPNAQESEQDGNDHNSEMLKLQIESLERVLFEQRKENASLRERVKQQCDELQAKDQTFKELEAKVDLDAYVLIGALSVHSKFTAIVQVW</sequence>
<feature type="compositionally biased region" description="Basic and acidic residues" evidence="2">
    <location>
        <begin position="59"/>
        <end position="70"/>
    </location>
</feature>
<feature type="region of interest" description="Disordered" evidence="2">
    <location>
        <begin position="323"/>
        <end position="348"/>
    </location>
</feature>
<accession>A0AAU9URP6</accession>
<evidence type="ECO:0000313" key="3">
    <source>
        <dbReference type="EMBL" id="CAH2100545.1"/>
    </source>
</evidence>
<evidence type="ECO:0000313" key="4">
    <source>
        <dbReference type="Proteomes" id="UP001153954"/>
    </source>
</evidence>
<proteinExistence type="predicted"/>
<dbReference type="EMBL" id="CAKOGL010000023">
    <property type="protein sequence ID" value="CAH2100545.1"/>
    <property type="molecule type" value="Genomic_DNA"/>
</dbReference>
<dbReference type="Proteomes" id="UP001153954">
    <property type="component" value="Unassembled WGS sequence"/>
</dbReference>
<feature type="region of interest" description="Disordered" evidence="2">
    <location>
        <begin position="49"/>
        <end position="113"/>
    </location>
</feature>
<comment type="caution">
    <text evidence="3">The sequence shown here is derived from an EMBL/GenBank/DDBJ whole genome shotgun (WGS) entry which is preliminary data.</text>
</comment>
<dbReference type="AlphaFoldDB" id="A0AAU9URP6"/>
<protein>
    <submittedName>
        <fullName evidence="3">Uncharacterized protein</fullName>
    </submittedName>
</protein>
<feature type="compositionally biased region" description="Polar residues" evidence="2">
    <location>
        <begin position="1"/>
        <end position="10"/>
    </location>
</feature>
<evidence type="ECO:0000256" key="1">
    <source>
        <dbReference type="SAM" id="Coils"/>
    </source>
</evidence>
<evidence type="ECO:0000256" key="2">
    <source>
        <dbReference type="SAM" id="MobiDB-lite"/>
    </source>
</evidence>
<feature type="region of interest" description="Disordered" evidence="2">
    <location>
        <begin position="1"/>
        <end position="33"/>
    </location>
</feature>
<keyword evidence="1" id="KW-0175">Coiled coil</keyword>
<keyword evidence="4" id="KW-1185">Reference proteome</keyword>
<feature type="coiled-coil region" evidence="1">
    <location>
        <begin position="350"/>
        <end position="398"/>
    </location>
</feature>
<name>A0AAU9URP6_EUPED</name>
<feature type="compositionally biased region" description="Polar residues" evidence="2">
    <location>
        <begin position="323"/>
        <end position="340"/>
    </location>
</feature>
<gene>
    <name evidence="3" type="ORF">EEDITHA_LOCUS15396</name>
</gene>
<feature type="compositionally biased region" description="Basic and acidic residues" evidence="2">
    <location>
        <begin position="19"/>
        <end position="33"/>
    </location>
</feature>
<organism evidence="3 4">
    <name type="scientific">Euphydryas editha</name>
    <name type="common">Edith's checkerspot</name>
    <dbReference type="NCBI Taxonomy" id="104508"/>
    <lineage>
        <taxon>Eukaryota</taxon>
        <taxon>Metazoa</taxon>
        <taxon>Ecdysozoa</taxon>
        <taxon>Arthropoda</taxon>
        <taxon>Hexapoda</taxon>
        <taxon>Insecta</taxon>
        <taxon>Pterygota</taxon>
        <taxon>Neoptera</taxon>
        <taxon>Endopterygota</taxon>
        <taxon>Lepidoptera</taxon>
        <taxon>Glossata</taxon>
        <taxon>Ditrysia</taxon>
        <taxon>Papilionoidea</taxon>
        <taxon>Nymphalidae</taxon>
        <taxon>Nymphalinae</taxon>
        <taxon>Euphydryas</taxon>
    </lineage>
</organism>